<keyword evidence="3" id="KW-0496">Mitochondrion</keyword>
<dbReference type="InterPro" id="IPR003959">
    <property type="entry name" value="ATPase_AAA_core"/>
</dbReference>
<keyword evidence="4" id="KW-0067">ATP-binding</keyword>
<evidence type="ECO:0000256" key="4">
    <source>
        <dbReference type="ARBA" id="ARBA00022840"/>
    </source>
</evidence>
<evidence type="ECO:0000256" key="5">
    <source>
        <dbReference type="SAM" id="MobiDB-lite"/>
    </source>
</evidence>
<accession>A0A8S8ZJH2</accession>
<dbReference type="SUPFAM" id="SSF52540">
    <property type="entry name" value="P-loop containing nucleoside triphosphate hydrolases"/>
    <property type="match status" value="1"/>
</dbReference>
<dbReference type="PANTHER" id="PTHR45644">
    <property type="entry name" value="AAA ATPASE, PUTATIVE (AFU_ORTHOLOGUE AFUA_2G12920)-RELATED-RELATED"/>
    <property type="match status" value="1"/>
</dbReference>
<feature type="compositionally biased region" description="Low complexity" evidence="5">
    <location>
        <begin position="33"/>
        <end position="46"/>
    </location>
</feature>
<feature type="compositionally biased region" description="Low complexity" evidence="5">
    <location>
        <begin position="99"/>
        <end position="109"/>
    </location>
</feature>
<comment type="subcellular location">
    <subcellularLocation>
        <location evidence="1">Mitochondrion outer membrane</location>
        <topology evidence="1">Single-pass membrane protein</topology>
    </subcellularLocation>
</comment>
<dbReference type="InterPro" id="IPR003593">
    <property type="entry name" value="AAA+_ATPase"/>
</dbReference>
<dbReference type="Pfam" id="PF00004">
    <property type="entry name" value="AAA"/>
    <property type="match status" value="1"/>
</dbReference>
<feature type="compositionally biased region" description="Basic and acidic residues" evidence="5">
    <location>
        <begin position="87"/>
        <end position="97"/>
    </location>
</feature>
<dbReference type="VEuPathDB" id="FungiDB:SMAC_04174"/>
<keyword evidence="2" id="KW-0547">Nucleotide-binding</keyword>
<evidence type="ECO:0000313" key="7">
    <source>
        <dbReference type="EMBL" id="KAA8628936.1"/>
    </source>
</evidence>
<evidence type="ECO:0000256" key="1">
    <source>
        <dbReference type="ARBA" id="ARBA00004572"/>
    </source>
</evidence>
<evidence type="ECO:0000313" key="8">
    <source>
        <dbReference type="Proteomes" id="UP000433876"/>
    </source>
</evidence>
<feature type="compositionally biased region" description="Polar residues" evidence="5">
    <location>
        <begin position="153"/>
        <end position="163"/>
    </location>
</feature>
<name>A0A8S8ZJH2_SORMA</name>
<dbReference type="InterPro" id="IPR027417">
    <property type="entry name" value="P-loop_NTPase"/>
</dbReference>
<gene>
    <name evidence="7" type="ORF">SMACR_04174</name>
</gene>
<dbReference type="GO" id="GO:0005524">
    <property type="term" value="F:ATP binding"/>
    <property type="evidence" value="ECO:0007669"/>
    <property type="project" value="UniProtKB-KW"/>
</dbReference>
<organism evidence="7 8">
    <name type="scientific">Sordaria macrospora</name>
    <dbReference type="NCBI Taxonomy" id="5147"/>
    <lineage>
        <taxon>Eukaryota</taxon>
        <taxon>Fungi</taxon>
        <taxon>Dikarya</taxon>
        <taxon>Ascomycota</taxon>
        <taxon>Pezizomycotina</taxon>
        <taxon>Sordariomycetes</taxon>
        <taxon>Sordariomycetidae</taxon>
        <taxon>Sordariales</taxon>
        <taxon>Sordariaceae</taxon>
        <taxon>Sordaria</taxon>
    </lineage>
</organism>
<feature type="compositionally biased region" description="Basic and acidic residues" evidence="5">
    <location>
        <begin position="112"/>
        <end position="130"/>
    </location>
</feature>
<comment type="caution">
    <text evidence="7">The sequence shown here is derived from an EMBL/GenBank/DDBJ whole genome shotgun (WGS) entry which is preliminary data.</text>
</comment>
<keyword evidence="3" id="KW-0472">Membrane</keyword>
<proteinExistence type="predicted"/>
<dbReference type="PANTHER" id="PTHR45644:SF56">
    <property type="entry name" value="AAA ATPASE, PUTATIVE (AFU_ORTHOLOGUE AFUA_2G12920)-RELATED"/>
    <property type="match status" value="1"/>
</dbReference>
<dbReference type="EMBL" id="NMPR01000157">
    <property type="protein sequence ID" value="KAA8628936.1"/>
    <property type="molecule type" value="Genomic_DNA"/>
</dbReference>
<dbReference type="Gene3D" id="1.10.8.60">
    <property type="match status" value="1"/>
</dbReference>
<feature type="compositionally biased region" description="Low complexity" evidence="5">
    <location>
        <begin position="164"/>
        <end position="174"/>
    </location>
</feature>
<dbReference type="InterPro" id="IPR051701">
    <property type="entry name" value="Mito_OM_Translocase_MSP1"/>
</dbReference>
<sequence>MPVAGARALLSAQSSCCRRLPRAVSAAAVAVTGSSSATNNSSGSLSRRQHASSVRGFRTSAASLKNDPDSNSNSVDDKKPSSSTATEDDHKTQRDKPASSTTTTTTTTSQEDADKKNAAAESKAAEDAYKEALSLKGTRGRQRPGRMSGLNGIENTVHPQANGSSSSNSSTPSTPWVKLDPWFIEQNVSLYEARPIGAPQTLLFPLEDVDREAVLELLEKKFDKVQVTEEDVNSWTSMLDELVRLPEEERDAAFEQLPESASQLLKKAHAAHNTAFLQTLAIVHQTGANPEHIELLRKHHSSREDDIVRLLWWSDKPLSGEAQRWLANLRCEAQPGSGALHGSPLASRPDPEYPVMMELLAAVRAELVADVTHGSKPPDYHRLTTVLSVVNRRGRSVANHVIDDIATDLKADVIHLDAFSLARLLGTQLQQNIHNVRGSVSMLGYAASEINGRLANRDDADSDGDVGVLHVSMPSKLRSFLSSGKDFGTSRSVDPRWEGLKIQNTLKAIVRAADAKRFAQTGSYEKRDLIIHLHDYVEISELQESLMTRLRDIVDDWHFEEAAQDGKKIVLVGSSSSDMEKSQHWRNHLVELGREGHHIIPFHASPSTEWMDRKDNLYDNINNIKSMLEARLLTPAAIDFDAQIKFQDDQVLVDERYTDLFQTLSKHVFDVQWVYRLTSLLLGSRSPPPKKYGLGHLKYALAFMSDRDNHWKGIYSGIRPPYFSPLFRQKGGGSSSNMFDQPTPDGGDSPTSGFASSWSNQSQNNGDNKDYDQHEKKLLAGLVNAKDIHTTFDDIIVPAETKESLIGLTSLSLQRPDAFAYGVLKTERIPGCLLYGPPGTGKTLLAKAVAKESGANMLEVSAASINDMWLGQSEKNVRALFSLARKLSPMVIFLDEADALLGARHNNPGRTAHRETITQFLREWDGLSDMRAFIMVATNRPFDLDEAVLRRLPRKILVDLPLVAERAKILRVMLREEQLSPDVDLDALAKETDLYSGSDLKNLCVSAAMEAVREECRAKEAHDAANPDGDGGPPYEFPEKRVLTRKHFEKGMREISASISEDMESLKAIRKFDEQYGDAGGKAARKKGRRGMGFEVAGMGKGGTEEARVRKVVVDEDGRGKIAV</sequence>
<evidence type="ECO:0000259" key="6">
    <source>
        <dbReference type="SMART" id="SM00382"/>
    </source>
</evidence>
<dbReference type="OMA" id="IFMHATD"/>
<feature type="region of interest" description="Disordered" evidence="5">
    <location>
        <begin position="33"/>
        <end position="174"/>
    </location>
</feature>
<dbReference type="SMART" id="SM00382">
    <property type="entry name" value="AAA"/>
    <property type="match status" value="1"/>
</dbReference>
<feature type="domain" description="AAA+ ATPase" evidence="6">
    <location>
        <begin position="828"/>
        <end position="962"/>
    </location>
</feature>
<dbReference type="Gene3D" id="3.40.50.300">
    <property type="entry name" value="P-loop containing nucleotide triphosphate hydrolases"/>
    <property type="match status" value="1"/>
</dbReference>
<dbReference type="Pfam" id="PF17862">
    <property type="entry name" value="AAA_lid_3"/>
    <property type="match status" value="1"/>
</dbReference>
<dbReference type="InterPro" id="IPR041569">
    <property type="entry name" value="AAA_lid_3"/>
</dbReference>
<feature type="region of interest" description="Disordered" evidence="5">
    <location>
        <begin position="731"/>
        <end position="771"/>
    </location>
</feature>
<protein>
    <recommendedName>
        <fullName evidence="6">AAA+ ATPase domain-containing protein</fullName>
    </recommendedName>
</protein>
<reference evidence="7 8" key="1">
    <citation type="submission" date="2017-07" db="EMBL/GenBank/DDBJ databases">
        <title>Genome sequence of the Sordaria macrospora wild type strain R19027.</title>
        <authorList>
            <person name="Nowrousian M."/>
            <person name="Teichert I."/>
            <person name="Kueck U."/>
        </authorList>
    </citation>
    <scope>NUCLEOTIDE SEQUENCE [LARGE SCALE GENOMIC DNA]</scope>
    <source>
        <strain evidence="7 8">R19027</strain>
        <tissue evidence="7">Mycelium</tissue>
    </source>
</reference>
<dbReference type="Proteomes" id="UP000433876">
    <property type="component" value="Unassembled WGS sequence"/>
</dbReference>
<evidence type="ECO:0000256" key="3">
    <source>
        <dbReference type="ARBA" id="ARBA00022787"/>
    </source>
</evidence>
<dbReference type="GO" id="GO:0005741">
    <property type="term" value="C:mitochondrial outer membrane"/>
    <property type="evidence" value="ECO:0007669"/>
    <property type="project" value="UniProtKB-SubCell"/>
</dbReference>
<evidence type="ECO:0000256" key="2">
    <source>
        <dbReference type="ARBA" id="ARBA00022741"/>
    </source>
</evidence>
<keyword evidence="3" id="KW-1000">Mitochondrion outer membrane</keyword>
<dbReference type="GO" id="GO:0016887">
    <property type="term" value="F:ATP hydrolysis activity"/>
    <property type="evidence" value="ECO:0007669"/>
    <property type="project" value="InterPro"/>
</dbReference>
<feature type="compositionally biased region" description="Polar residues" evidence="5">
    <location>
        <begin position="749"/>
        <end position="766"/>
    </location>
</feature>
<dbReference type="AlphaFoldDB" id="A0A8S8ZJH2"/>